<accession>A0A1M5NVJ0</accession>
<comment type="similarity">
    <text evidence="6">Belongs to the ThrE exporter (TC 2.A.79) family.</text>
</comment>
<comment type="subcellular location">
    <subcellularLocation>
        <location evidence="1">Cell membrane</location>
        <topology evidence="1">Multi-pass membrane protein</topology>
    </subcellularLocation>
</comment>
<dbReference type="OrthoDB" id="9813917at2"/>
<evidence type="ECO:0000256" key="2">
    <source>
        <dbReference type="ARBA" id="ARBA00022475"/>
    </source>
</evidence>
<dbReference type="PANTHER" id="PTHR34390">
    <property type="entry name" value="UPF0442 PROTEIN YJJB-RELATED"/>
    <property type="match status" value="1"/>
</dbReference>
<dbReference type="EMBL" id="FQXI01000001">
    <property type="protein sequence ID" value="SHG93199.1"/>
    <property type="molecule type" value="Genomic_DNA"/>
</dbReference>
<dbReference type="STRING" id="1120995.SAMN02745245_00073"/>
<name>A0A1M5NVJ0_9FIRM</name>
<dbReference type="RefSeq" id="WP_073182724.1">
    <property type="nucleotide sequence ID" value="NZ_FQXI01000001.1"/>
</dbReference>
<evidence type="ECO:0000313" key="10">
    <source>
        <dbReference type="Proteomes" id="UP000184032"/>
    </source>
</evidence>
<proteinExistence type="inferred from homology"/>
<feature type="transmembrane region" description="Helical" evidence="7">
    <location>
        <begin position="199"/>
        <end position="220"/>
    </location>
</feature>
<keyword evidence="5 7" id="KW-0472">Membrane</keyword>
<gene>
    <name evidence="9" type="ORF">SAMN02745245_00073</name>
</gene>
<dbReference type="GO" id="GO:0015744">
    <property type="term" value="P:succinate transport"/>
    <property type="evidence" value="ECO:0007669"/>
    <property type="project" value="TreeGrafter"/>
</dbReference>
<keyword evidence="3 7" id="KW-0812">Transmembrane</keyword>
<evidence type="ECO:0000256" key="1">
    <source>
        <dbReference type="ARBA" id="ARBA00004651"/>
    </source>
</evidence>
<evidence type="ECO:0000256" key="3">
    <source>
        <dbReference type="ARBA" id="ARBA00022692"/>
    </source>
</evidence>
<feature type="transmembrane region" description="Helical" evidence="7">
    <location>
        <begin position="172"/>
        <end position="193"/>
    </location>
</feature>
<protein>
    <submittedName>
        <fullName evidence="9">Uncharacterized membrane protein YjjP, DUF1212 family</fullName>
    </submittedName>
</protein>
<keyword evidence="4 7" id="KW-1133">Transmembrane helix</keyword>
<evidence type="ECO:0000313" key="9">
    <source>
        <dbReference type="EMBL" id="SHG93199.1"/>
    </source>
</evidence>
<dbReference type="PANTHER" id="PTHR34390:SF2">
    <property type="entry name" value="SUCCINATE TRANSPORTER SUBUNIT YJJP-RELATED"/>
    <property type="match status" value="1"/>
</dbReference>
<dbReference type="Pfam" id="PF06738">
    <property type="entry name" value="ThrE"/>
    <property type="match status" value="1"/>
</dbReference>
<dbReference type="InterPro" id="IPR050539">
    <property type="entry name" value="ThrE_Dicarb/AminoAcid_Exp"/>
</dbReference>
<sequence>MKRNLNDIKDAKQLMNLSLYAGKLLVKNGAEIYRAEDTVQRICKSVSNVEAVDAYVLTSGIFVSLEYDNEIITIFKKVHNSTINLEKIDKINDFSRRFVNEDISYNQGMQILKDIDENSNLDNWKAHIAAGWLASFFSLLFGGDLKDFLCAFIITLFMSFILSKASKFKFNFFIYNFLGAFVSSIFALVLTNLNFATNYNMVIIGSIMILVPGVSATNAARDIINGDFLSGVMGLAKTVFLGLAIALGVGAALQIFK</sequence>
<evidence type="ECO:0000256" key="4">
    <source>
        <dbReference type="ARBA" id="ARBA00022989"/>
    </source>
</evidence>
<dbReference type="GO" id="GO:0022857">
    <property type="term" value="F:transmembrane transporter activity"/>
    <property type="evidence" value="ECO:0007669"/>
    <property type="project" value="InterPro"/>
</dbReference>
<evidence type="ECO:0000256" key="7">
    <source>
        <dbReference type="SAM" id="Phobius"/>
    </source>
</evidence>
<evidence type="ECO:0000256" key="5">
    <source>
        <dbReference type="ARBA" id="ARBA00023136"/>
    </source>
</evidence>
<keyword evidence="2" id="KW-1003">Cell membrane</keyword>
<organism evidence="9 10">
    <name type="scientific">Anaerosphaera aminiphila DSM 21120</name>
    <dbReference type="NCBI Taxonomy" id="1120995"/>
    <lineage>
        <taxon>Bacteria</taxon>
        <taxon>Bacillati</taxon>
        <taxon>Bacillota</taxon>
        <taxon>Tissierellia</taxon>
        <taxon>Tissierellales</taxon>
        <taxon>Peptoniphilaceae</taxon>
        <taxon>Anaerosphaera</taxon>
    </lineage>
</organism>
<dbReference type="Proteomes" id="UP000184032">
    <property type="component" value="Unassembled WGS sequence"/>
</dbReference>
<evidence type="ECO:0000256" key="6">
    <source>
        <dbReference type="ARBA" id="ARBA00034125"/>
    </source>
</evidence>
<keyword evidence="10" id="KW-1185">Reference proteome</keyword>
<reference evidence="9 10" key="1">
    <citation type="submission" date="2016-11" db="EMBL/GenBank/DDBJ databases">
        <authorList>
            <person name="Jaros S."/>
            <person name="Januszkiewicz K."/>
            <person name="Wedrychowicz H."/>
        </authorList>
    </citation>
    <scope>NUCLEOTIDE SEQUENCE [LARGE SCALE GENOMIC DNA]</scope>
    <source>
        <strain evidence="9 10">DSM 21120</strain>
    </source>
</reference>
<feature type="domain" description="Threonine/serine exporter-like N-terminal" evidence="8">
    <location>
        <begin position="18"/>
        <end position="255"/>
    </location>
</feature>
<dbReference type="GO" id="GO:0005886">
    <property type="term" value="C:plasma membrane"/>
    <property type="evidence" value="ECO:0007669"/>
    <property type="project" value="UniProtKB-SubCell"/>
</dbReference>
<dbReference type="AlphaFoldDB" id="A0A1M5NVJ0"/>
<evidence type="ECO:0000259" key="8">
    <source>
        <dbReference type="Pfam" id="PF06738"/>
    </source>
</evidence>
<dbReference type="InterPro" id="IPR010619">
    <property type="entry name" value="ThrE-like_N"/>
</dbReference>
<feature type="transmembrane region" description="Helical" evidence="7">
    <location>
        <begin position="232"/>
        <end position="256"/>
    </location>
</feature>